<comment type="caution">
    <text evidence="12">The sequence shown here is derived from an EMBL/GenBank/DDBJ whole genome shotgun (WGS) entry which is preliminary data.</text>
</comment>
<dbReference type="Gene3D" id="1.10.10.1600">
    <property type="entry name" value="Bacterial DNA polymerase III alpha subunit, thumb domain"/>
    <property type="match status" value="1"/>
</dbReference>
<dbReference type="GO" id="GO:0005737">
    <property type="term" value="C:cytoplasm"/>
    <property type="evidence" value="ECO:0007669"/>
    <property type="project" value="UniProtKB-SubCell"/>
</dbReference>
<dbReference type="InterPro" id="IPR011708">
    <property type="entry name" value="DNA_pol3_alpha_NTPase_dom"/>
</dbReference>
<comment type="catalytic activity">
    <reaction evidence="10">
        <text>DNA(n) + a 2'-deoxyribonucleoside 5'-triphosphate = DNA(n+1) + diphosphate</text>
        <dbReference type="Rhea" id="RHEA:22508"/>
        <dbReference type="Rhea" id="RHEA-COMP:17339"/>
        <dbReference type="Rhea" id="RHEA-COMP:17340"/>
        <dbReference type="ChEBI" id="CHEBI:33019"/>
        <dbReference type="ChEBI" id="CHEBI:61560"/>
        <dbReference type="ChEBI" id="CHEBI:173112"/>
        <dbReference type="EC" id="2.7.7.7"/>
    </reaction>
</comment>
<keyword evidence="6 12" id="KW-0548">Nucleotidyltransferase</keyword>
<evidence type="ECO:0000256" key="4">
    <source>
        <dbReference type="ARBA" id="ARBA00019114"/>
    </source>
</evidence>
<keyword evidence="8" id="KW-0239">DNA-directed DNA polymerase</keyword>
<accession>A0A9D1I8D8</accession>
<evidence type="ECO:0000256" key="2">
    <source>
        <dbReference type="ARBA" id="ARBA00009496"/>
    </source>
</evidence>
<dbReference type="Pfam" id="PF17657">
    <property type="entry name" value="DNA_pol3_finger"/>
    <property type="match status" value="1"/>
</dbReference>
<dbReference type="CDD" id="cd04485">
    <property type="entry name" value="DnaE_OBF"/>
    <property type="match status" value="1"/>
</dbReference>
<proteinExistence type="inferred from homology"/>
<evidence type="ECO:0000313" key="12">
    <source>
        <dbReference type="EMBL" id="HIU30301.1"/>
    </source>
</evidence>
<reference evidence="12" key="1">
    <citation type="submission" date="2020-10" db="EMBL/GenBank/DDBJ databases">
        <authorList>
            <person name="Gilroy R."/>
        </authorList>
    </citation>
    <scope>NUCLEOTIDE SEQUENCE</scope>
    <source>
        <strain evidence="12">CHK195-4489</strain>
    </source>
</reference>
<dbReference type="InterPro" id="IPR003141">
    <property type="entry name" value="Pol/His_phosphatase_N"/>
</dbReference>
<dbReference type="InterPro" id="IPR029460">
    <property type="entry name" value="DNAPol_HHH"/>
</dbReference>
<dbReference type="NCBIfam" id="NF004226">
    <property type="entry name" value="PRK05673.1"/>
    <property type="match status" value="1"/>
</dbReference>
<evidence type="ECO:0000256" key="9">
    <source>
        <dbReference type="ARBA" id="ARBA00025611"/>
    </source>
</evidence>
<dbReference type="EMBL" id="DVMM01000185">
    <property type="protein sequence ID" value="HIU30301.1"/>
    <property type="molecule type" value="Genomic_DNA"/>
</dbReference>
<dbReference type="Pfam" id="PF07733">
    <property type="entry name" value="DNA_pol3_alpha"/>
    <property type="match status" value="1"/>
</dbReference>
<evidence type="ECO:0000256" key="10">
    <source>
        <dbReference type="ARBA" id="ARBA00049244"/>
    </source>
</evidence>
<dbReference type="Gene3D" id="1.10.150.870">
    <property type="match status" value="1"/>
</dbReference>
<sequence>MDALKTGFVHLHVHTEYSLLDGACRIKELAAACKERGMDALAITDHGVMYGVVEFYEACKSVGVKPIIGCEVYTAKRTRFDKAPGVDNEYGHLLLLAKNNTGYHNLIRIVSKAFTEGYYYKPRVDLALLREYAEGVICSSACLGGDVPQLILKGDYEGAKKLALEYASIFENAGYYLELQSNGLEEQRIVNKGLIRIAEETGLPLIATNDVHFIDHSDARAQDILMCVQTGKKYNDPDRMKFNTDQVYLRTPEEMAELFPVRRDALENTVKIAEECNVEITFGRPVLPQFDIPGGLSSAEYLRKLTYEGAAFRYGAPLPKDVAERLEYELSVINTMGYAEYYLIVWDFIKFAKDNGITVGPGRGSGAGSLVAYCLKITNIDSLKYNLAFERFLNPERISMPDFDVDFSDERRKEVIDYVVRKYGEDRVAQIITFGTMAARGAVRDVGRVLDVPYSDVDVIAKMIPMSPGKTTTIEGAIAHNPELRTRYETDETVKDLLDTAMQLEGMPRNASTHAAGVVLTKDPVTDYVPVHKTGDSVVTQFPMAVLEKLGLLKVDFLGLRTLTVIQDAIELVQKQHGVTVDFDAMSMDDPNVYKTISDGKTLGIFQLESPGMTRFITELQPGNLEDIIAGIALYRPGPMDQIPQYLENKKNPERIKYLHPILEPILNVTYGCIIYQEQVMQIVRDLAGYTMGQSDLVRRAMAKKKHDVMEKERVNFIAGAEKNGVAPDISNKIFDQMIDFASYAFNKAHAACYAVVGYETAWLKTYYPVEFMAALLNSFMDRTDKIAQYIEECRQMNIKILPPDINLSYGKFTVKDGSIVFGLAAVKNVGAHVVDLITKERDEHGPFQSFGEFCERTACTEINKRCVESFIKAGVFGSLGVKRSQLFKTFESIMENTAAAMKNRAEGQVSLFDLFEEESSEPDDSERYPDIPEFSKADLLSMEKEMLGIYLSGHPLEGYAELLGKISNLKSTDLIADSEEELEGMDKSFSSGIKDGMTVQIGGILTSVKKKVTKNNAMMAFGTLEDLYGTCELLIFPKIYEKFTGLLYPENLVFVKGRLSLREDDTPKILPDQIFGLPDYLQNMNAPASAETEPPKETILNVTRENAKRILAFVKFFSGRTPVKLIDQETGNCVYSGYMNASEEVMKELETLT</sequence>
<dbReference type="InterPro" id="IPR041931">
    <property type="entry name" value="DNA_pol3_alpha_thumb_dom"/>
</dbReference>
<dbReference type="PANTHER" id="PTHR32294">
    <property type="entry name" value="DNA POLYMERASE III SUBUNIT ALPHA"/>
    <property type="match status" value="1"/>
</dbReference>
<dbReference type="Proteomes" id="UP000824089">
    <property type="component" value="Unassembled WGS sequence"/>
</dbReference>
<evidence type="ECO:0000256" key="7">
    <source>
        <dbReference type="ARBA" id="ARBA00022705"/>
    </source>
</evidence>
<gene>
    <name evidence="12" type="ORF">IAD50_08410</name>
</gene>
<comment type="similarity">
    <text evidence="2">Belongs to the DNA polymerase type-C family. DnaE subfamily.</text>
</comment>
<dbReference type="SMART" id="SM00481">
    <property type="entry name" value="POLIIIAc"/>
    <property type="match status" value="1"/>
</dbReference>
<dbReference type="PANTHER" id="PTHR32294:SF0">
    <property type="entry name" value="DNA POLYMERASE III SUBUNIT ALPHA"/>
    <property type="match status" value="1"/>
</dbReference>
<keyword evidence="7" id="KW-0235">DNA replication</keyword>
<evidence type="ECO:0000256" key="8">
    <source>
        <dbReference type="ARBA" id="ARBA00022932"/>
    </source>
</evidence>
<dbReference type="Pfam" id="PF14579">
    <property type="entry name" value="HHH_6"/>
    <property type="match status" value="1"/>
</dbReference>
<dbReference type="AlphaFoldDB" id="A0A9D1I8D8"/>
<evidence type="ECO:0000259" key="11">
    <source>
        <dbReference type="SMART" id="SM00481"/>
    </source>
</evidence>
<comment type="function">
    <text evidence="9">DNA polymerase III is a complex, multichain enzyme responsible for most of the replicative synthesis in bacteria. This DNA polymerase also exhibits 3' to 5' exonuclease activity. The alpha chain is the DNA polymerase.</text>
</comment>
<dbReference type="NCBIfam" id="TIGR00594">
    <property type="entry name" value="polc"/>
    <property type="match status" value="1"/>
</dbReference>
<evidence type="ECO:0000313" key="13">
    <source>
        <dbReference type="Proteomes" id="UP000824089"/>
    </source>
</evidence>
<reference evidence="12" key="2">
    <citation type="journal article" date="2021" name="PeerJ">
        <title>Extensive microbial diversity within the chicken gut microbiome revealed by metagenomics and culture.</title>
        <authorList>
            <person name="Gilroy R."/>
            <person name="Ravi A."/>
            <person name="Getino M."/>
            <person name="Pursley I."/>
            <person name="Horton D.L."/>
            <person name="Alikhan N.F."/>
            <person name="Baker D."/>
            <person name="Gharbi K."/>
            <person name="Hall N."/>
            <person name="Watson M."/>
            <person name="Adriaenssens E.M."/>
            <person name="Foster-Nyarko E."/>
            <person name="Jarju S."/>
            <person name="Secka A."/>
            <person name="Antonio M."/>
            <person name="Oren A."/>
            <person name="Chaudhuri R.R."/>
            <person name="La Ragione R."/>
            <person name="Hildebrand F."/>
            <person name="Pallen M.J."/>
        </authorList>
    </citation>
    <scope>NUCLEOTIDE SEQUENCE</scope>
    <source>
        <strain evidence="12">CHK195-4489</strain>
    </source>
</reference>
<evidence type="ECO:0000256" key="3">
    <source>
        <dbReference type="ARBA" id="ARBA00012417"/>
    </source>
</evidence>
<feature type="domain" description="Polymerase/histidinol phosphatase N-terminal" evidence="11">
    <location>
        <begin position="9"/>
        <end position="76"/>
    </location>
</feature>
<keyword evidence="5 12" id="KW-0808">Transferase</keyword>
<dbReference type="CDD" id="cd12113">
    <property type="entry name" value="PHP_PolIIIA_DnaE3"/>
    <property type="match status" value="1"/>
</dbReference>
<organism evidence="12 13">
    <name type="scientific">Candidatus Egerieisoma faecipullorum</name>
    <dbReference type="NCBI Taxonomy" id="2840963"/>
    <lineage>
        <taxon>Bacteria</taxon>
        <taxon>Bacillati</taxon>
        <taxon>Bacillota</taxon>
        <taxon>Clostridia</taxon>
        <taxon>Eubacteriales</taxon>
        <taxon>Clostridiaceae</taxon>
        <taxon>Clostridiaceae incertae sedis</taxon>
        <taxon>Candidatus Egerieisoma</taxon>
    </lineage>
</organism>
<protein>
    <recommendedName>
        <fullName evidence="4">DNA polymerase III subunit alpha</fullName>
        <ecNumber evidence="3">2.7.7.7</ecNumber>
    </recommendedName>
</protein>
<evidence type="ECO:0000256" key="1">
    <source>
        <dbReference type="ARBA" id="ARBA00004496"/>
    </source>
</evidence>
<dbReference type="InterPro" id="IPR016195">
    <property type="entry name" value="Pol/histidinol_Pase-like"/>
</dbReference>
<comment type="subcellular location">
    <subcellularLocation>
        <location evidence="1">Cytoplasm</location>
    </subcellularLocation>
</comment>
<evidence type="ECO:0000256" key="5">
    <source>
        <dbReference type="ARBA" id="ARBA00022679"/>
    </source>
</evidence>
<dbReference type="EC" id="2.7.7.7" evidence="3"/>
<name>A0A9D1I8D8_9CLOT</name>
<dbReference type="GO" id="GO:0003676">
    <property type="term" value="F:nucleic acid binding"/>
    <property type="evidence" value="ECO:0007669"/>
    <property type="project" value="InterPro"/>
</dbReference>
<dbReference type="Pfam" id="PF02811">
    <property type="entry name" value="PHP"/>
    <property type="match status" value="1"/>
</dbReference>
<dbReference type="Pfam" id="PF01336">
    <property type="entry name" value="tRNA_anti-codon"/>
    <property type="match status" value="1"/>
</dbReference>
<dbReference type="GO" id="GO:0006260">
    <property type="term" value="P:DNA replication"/>
    <property type="evidence" value="ECO:0007669"/>
    <property type="project" value="UniProtKB-KW"/>
</dbReference>
<dbReference type="InterPro" id="IPR004013">
    <property type="entry name" value="PHP_dom"/>
</dbReference>
<dbReference type="InterPro" id="IPR004805">
    <property type="entry name" value="DnaE2/DnaE/PolC"/>
</dbReference>
<dbReference type="InterPro" id="IPR004365">
    <property type="entry name" value="NA-bd_OB_tRNA"/>
</dbReference>
<dbReference type="SUPFAM" id="SSF89550">
    <property type="entry name" value="PHP domain-like"/>
    <property type="match status" value="1"/>
</dbReference>
<evidence type="ECO:0000256" key="6">
    <source>
        <dbReference type="ARBA" id="ARBA00022695"/>
    </source>
</evidence>
<dbReference type="GO" id="GO:0008408">
    <property type="term" value="F:3'-5' exonuclease activity"/>
    <property type="evidence" value="ECO:0007669"/>
    <property type="project" value="InterPro"/>
</dbReference>
<dbReference type="InterPro" id="IPR040982">
    <property type="entry name" value="DNA_pol3_finger"/>
</dbReference>
<dbReference type="GO" id="GO:0003887">
    <property type="term" value="F:DNA-directed DNA polymerase activity"/>
    <property type="evidence" value="ECO:0007669"/>
    <property type="project" value="UniProtKB-KW"/>
</dbReference>
<dbReference type="Gene3D" id="3.20.20.140">
    <property type="entry name" value="Metal-dependent hydrolases"/>
    <property type="match status" value="1"/>
</dbReference>
<dbReference type="NCBIfam" id="NF005298">
    <property type="entry name" value="PRK06826.1"/>
    <property type="match status" value="1"/>
</dbReference>